<dbReference type="AlphaFoldDB" id="A0A6A5G2A2"/>
<gene>
    <name evidence="1" type="ORF">GCK72_025211</name>
</gene>
<sequence length="92" mass="10918">MAEQNHLNTNLRDFERAALQQIVIIIRQYRNLLGNNIHGHEMYHALLNFMEDIVERINRVGEHPESEAGRDLIDIYFDEIFETMQVFDGLFD</sequence>
<dbReference type="CTD" id="78777889"/>
<organism evidence="1 2">
    <name type="scientific">Caenorhabditis remanei</name>
    <name type="common">Caenorhabditis vulgaris</name>
    <dbReference type="NCBI Taxonomy" id="31234"/>
    <lineage>
        <taxon>Eukaryota</taxon>
        <taxon>Metazoa</taxon>
        <taxon>Ecdysozoa</taxon>
        <taxon>Nematoda</taxon>
        <taxon>Chromadorea</taxon>
        <taxon>Rhabditida</taxon>
        <taxon>Rhabditina</taxon>
        <taxon>Rhabditomorpha</taxon>
        <taxon>Rhabditoidea</taxon>
        <taxon>Rhabditidae</taxon>
        <taxon>Peloderinae</taxon>
        <taxon>Caenorhabditis</taxon>
    </lineage>
</organism>
<dbReference type="EMBL" id="WUAV01000006">
    <property type="protein sequence ID" value="KAF1748744.1"/>
    <property type="molecule type" value="Genomic_DNA"/>
</dbReference>
<accession>A0A6A5G2A2</accession>
<evidence type="ECO:0000313" key="2">
    <source>
        <dbReference type="Proteomes" id="UP000483820"/>
    </source>
</evidence>
<dbReference type="RefSeq" id="XP_053579807.1">
    <property type="nucleotide sequence ID" value="XM_053736241.1"/>
</dbReference>
<name>A0A6A5G2A2_CAERE</name>
<dbReference type="Proteomes" id="UP000483820">
    <property type="component" value="Chromosome X"/>
</dbReference>
<comment type="caution">
    <text evidence="1">The sequence shown here is derived from an EMBL/GenBank/DDBJ whole genome shotgun (WGS) entry which is preliminary data.</text>
</comment>
<protein>
    <submittedName>
        <fullName evidence="1">Uncharacterized protein</fullName>
    </submittedName>
</protein>
<dbReference type="GeneID" id="78777889"/>
<proteinExistence type="predicted"/>
<dbReference type="KEGG" id="crq:GCK72_025211"/>
<reference evidence="1 2" key="1">
    <citation type="submission" date="2019-12" db="EMBL/GenBank/DDBJ databases">
        <title>Chromosome-level assembly of the Caenorhabditis remanei genome.</title>
        <authorList>
            <person name="Teterina A.A."/>
            <person name="Willis J.H."/>
            <person name="Phillips P.C."/>
        </authorList>
    </citation>
    <scope>NUCLEOTIDE SEQUENCE [LARGE SCALE GENOMIC DNA]</scope>
    <source>
        <strain evidence="1 2">PX506</strain>
        <tissue evidence="1">Whole organism</tissue>
    </source>
</reference>
<evidence type="ECO:0000313" key="1">
    <source>
        <dbReference type="EMBL" id="KAF1748744.1"/>
    </source>
</evidence>